<gene>
    <name evidence="6" type="ORF">GCM10023082_10800</name>
</gene>
<accession>A0ABP7E6I6</accession>
<dbReference type="InterPro" id="IPR050097">
    <property type="entry name" value="Ferredoxin-NADP_redctase_2"/>
</dbReference>
<keyword evidence="7" id="KW-1185">Reference proteome</keyword>
<dbReference type="PANTHER" id="PTHR48105">
    <property type="entry name" value="THIOREDOXIN REDUCTASE 1-RELATED-RELATED"/>
    <property type="match status" value="1"/>
</dbReference>
<dbReference type="Pfam" id="PF07992">
    <property type="entry name" value="Pyr_redox_2"/>
    <property type="match status" value="1"/>
</dbReference>
<dbReference type="InterPro" id="IPR041698">
    <property type="entry name" value="Methyltransf_25"/>
</dbReference>
<dbReference type="PRINTS" id="PR00469">
    <property type="entry name" value="PNDRDTASEII"/>
</dbReference>
<keyword evidence="2" id="KW-0560">Oxidoreductase</keyword>
<dbReference type="Proteomes" id="UP001499884">
    <property type="component" value="Unassembled WGS sequence"/>
</dbReference>
<dbReference type="Gene3D" id="3.40.50.150">
    <property type="entry name" value="Vaccinia Virus protein VP39"/>
    <property type="match status" value="1"/>
</dbReference>
<keyword evidence="1" id="KW-0285">Flavoprotein</keyword>
<feature type="domain" description="Methyltransferase" evidence="5">
    <location>
        <begin position="381"/>
        <end position="474"/>
    </location>
</feature>
<organism evidence="6 7">
    <name type="scientific">Streptomyces tremellae</name>
    <dbReference type="NCBI Taxonomy" id="1124239"/>
    <lineage>
        <taxon>Bacteria</taxon>
        <taxon>Bacillati</taxon>
        <taxon>Actinomycetota</taxon>
        <taxon>Actinomycetes</taxon>
        <taxon>Kitasatosporales</taxon>
        <taxon>Streptomycetaceae</taxon>
        <taxon>Streptomyces</taxon>
    </lineage>
</organism>
<dbReference type="InterPro" id="IPR029063">
    <property type="entry name" value="SAM-dependent_MTases_sf"/>
</dbReference>
<proteinExistence type="predicted"/>
<dbReference type="SUPFAM" id="SSF53335">
    <property type="entry name" value="S-adenosyl-L-methionine-dependent methyltransferases"/>
    <property type="match status" value="1"/>
</dbReference>
<dbReference type="EMBL" id="BAABEP010000004">
    <property type="protein sequence ID" value="GAA3714907.1"/>
    <property type="molecule type" value="Genomic_DNA"/>
</dbReference>
<dbReference type="CDD" id="cd02440">
    <property type="entry name" value="AdoMet_MTases"/>
    <property type="match status" value="1"/>
</dbReference>
<evidence type="ECO:0000256" key="2">
    <source>
        <dbReference type="ARBA" id="ARBA00023002"/>
    </source>
</evidence>
<dbReference type="Gene3D" id="3.50.50.60">
    <property type="entry name" value="FAD/NAD(P)-binding domain"/>
    <property type="match status" value="2"/>
</dbReference>
<dbReference type="InterPro" id="IPR023753">
    <property type="entry name" value="FAD/NAD-binding_dom"/>
</dbReference>
<evidence type="ECO:0000259" key="5">
    <source>
        <dbReference type="Pfam" id="PF13649"/>
    </source>
</evidence>
<sequence>MPETGRRRAGSRGGRYDAIVVGGGAAGLGGALALARARRSVLVIDGGEPRNARAGHVHAYPAREGTPPAELLAAGRAEVEGYGATVVAGTAASAERLPAAEGGGFFVVRDDGTRVEARRLLVATGLVDELPPVPGLAERFGRDVLHCPYCHGWEVRDAAVGVLATSALAVHQALLWRQWSDDVTVFAHTAPQFDDDAYEQLAARGIAVVDGEVTGVEVAQDRLTGVRLGDRVVPRGALVVAPRFTARSALLAGLGLATAEQAVAGQVMGTYVPSDATGATEVPGVWVAGNVASPADQVIGAAAAGVRAGAAINADLVAADTAAAVTARRAAGSPVPGADGGPVDLREHWEARYAQSDRIWSGEPNAELVREVSGLPAGRALDLACGEGGDAVWLAGRGWRVTAADISRLALERAERHAGEAGVGGLIDWQWHDLGATFPEGEFDLVSAQFLHSVGDLPREEILRRAAAAVAPGGVLLITGHSGGAPWEHGHSGVVLPSPAEVLAGLRLAQGAWVVERCEEHQRVQTAPDGTRVTRTDNTVRVRRVTK</sequence>
<dbReference type="SUPFAM" id="SSF51905">
    <property type="entry name" value="FAD/NAD(P)-binding domain"/>
    <property type="match status" value="1"/>
</dbReference>
<evidence type="ECO:0000256" key="1">
    <source>
        <dbReference type="ARBA" id="ARBA00022630"/>
    </source>
</evidence>
<evidence type="ECO:0000313" key="7">
    <source>
        <dbReference type="Proteomes" id="UP001499884"/>
    </source>
</evidence>
<comment type="caution">
    <text evidence="6">The sequence shown here is derived from an EMBL/GenBank/DDBJ whole genome shotgun (WGS) entry which is preliminary data.</text>
</comment>
<dbReference type="InterPro" id="IPR036188">
    <property type="entry name" value="FAD/NAD-bd_sf"/>
</dbReference>
<protein>
    <submittedName>
        <fullName evidence="6">NAD(P)/FAD-dependent oxidoreductase</fullName>
    </submittedName>
</protein>
<evidence type="ECO:0000313" key="6">
    <source>
        <dbReference type="EMBL" id="GAA3714907.1"/>
    </source>
</evidence>
<dbReference type="PRINTS" id="PR00368">
    <property type="entry name" value="FADPNR"/>
</dbReference>
<name>A0ABP7E6I6_9ACTN</name>
<evidence type="ECO:0000256" key="3">
    <source>
        <dbReference type="ARBA" id="ARBA00048132"/>
    </source>
</evidence>
<dbReference type="Pfam" id="PF13649">
    <property type="entry name" value="Methyltransf_25"/>
    <property type="match status" value="1"/>
</dbReference>
<reference evidence="7" key="1">
    <citation type="journal article" date="2019" name="Int. J. Syst. Evol. Microbiol.">
        <title>The Global Catalogue of Microorganisms (GCM) 10K type strain sequencing project: providing services to taxonomists for standard genome sequencing and annotation.</title>
        <authorList>
            <consortium name="The Broad Institute Genomics Platform"/>
            <consortium name="The Broad Institute Genome Sequencing Center for Infectious Disease"/>
            <person name="Wu L."/>
            <person name="Ma J."/>
        </authorList>
    </citation>
    <scope>NUCLEOTIDE SEQUENCE [LARGE SCALE GENOMIC DNA]</scope>
    <source>
        <strain evidence="7">JCM 30846</strain>
    </source>
</reference>
<feature type="domain" description="FAD/NAD(P)-binding" evidence="4">
    <location>
        <begin position="16"/>
        <end position="305"/>
    </location>
</feature>
<comment type="catalytic activity">
    <reaction evidence="3">
        <text>[thioredoxin]-dithiol + NADP(+) = [thioredoxin]-disulfide + NADPH + H(+)</text>
        <dbReference type="Rhea" id="RHEA:20345"/>
        <dbReference type="Rhea" id="RHEA-COMP:10698"/>
        <dbReference type="Rhea" id="RHEA-COMP:10700"/>
        <dbReference type="ChEBI" id="CHEBI:15378"/>
        <dbReference type="ChEBI" id="CHEBI:29950"/>
        <dbReference type="ChEBI" id="CHEBI:50058"/>
        <dbReference type="ChEBI" id="CHEBI:57783"/>
        <dbReference type="ChEBI" id="CHEBI:58349"/>
        <dbReference type="EC" id="1.8.1.9"/>
    </reaction>
</comment>
<dbReference type="RefSeq" id="WP_345641851.1">
    <property type="nucleotide sequence ID" value="NZ_BAABEP010000004.1"/>
</dbReference>
<evidence type="ECO:0000259" key="4">
    <source>
        <dbReference type="Pfam" id="PF07992"/>
    </source>
</evidence>